<gene>
    <name evidence="2" type="ORF">PCOR1329_LOCUS56302</name>
</gene>
<name>A0ABN9VB56_9DINO</name>
<organism evidence="2 3">
    <name type="scientific">Prorocentrum cordatum</name>
    <dbReference type="NCBI Taxonomy" id="2364126"/>
    <lineage>
        <taxon>Eukaryota</taxon>
        <taxon>Sar</taxon>
        <taxon>Alveolata</taxon>
        <taxon>Dinophyceae</taxon>
        <taxon>Prorocentrales</taxon>
        <taxon>Prorocentraceae</taxon>
        <taxon>Prorocentrum</taxon>
    </lineage>
</organism>
<evidence type="ECO:0000313" key="2">
    <source>
        <dbReference type="EMBL" id="CAK0870109.1"/>
    </source>
</evidence>
<feature type="compositionally biased region" description="Basic and acidic residues" evidence="1">
    <location>
        <begin position="142"/>
        <end position="151"/>
    </location>
</feature>
<sequence length="627" mass="68195">MVAPRAPVLEGDALLPDSEPDSDEAAAGSLAPRRRAWAAAAGLAAAAGALALLSAGRGAPAALPAAAGRGSLRDAVILKAEEAPNSTAAQRKAIVKEPEQSAEELLAEAAHTRDAAQAARDKADSVRKAAEERAATAKKQTKQAEDTTKRARDAIEAAKQSIKEAKAQIESAQSLHEKAEHDGAAAQKQLKEAIGDQGAADKTMQTAKDEEESALKAAAKARACVDLPGVRLHNWGPEDAGGYRRIVDPDNYPEMDSLSACSEWCKAHDACAQAVFSYVGLPEGGNPCHMYPERGELYDFRDDFNTSWCGSANEVDQMVKDVKKVFAQKPWVGDNYGAVPCGFGGDDCRETKCCGSQTCDWRFEVCSYFSCIVKDENFAGCAETPKDTQYVTILGGGPPEEDLGAAEEGKLVHPSSLFCFVVMMPGAHASAGVQQDEGILVDVARKHNASIFSCDDQLVIEGYDGGGGSEANIDEFIGYWEKVKEDGRYMLHDWLIKADADTVFMADRVRAHINNFRPPAGSAVYFRNTDYKFHFMGAFEMMSREGAIVFFENSYQCNEKIGHTGGEDYWMRLCLDTLGLRHITDYSLLNDKYGAHDGCGDSWAASFHFYKTEEQYMYCLNEIWNNR</sequence>
<feature type="region of interest" description="Disordered" evidence="1">
    <location>
        <begin position="109"/>
        <end position="151"/>
    </location>
</feature>
<feature type="region of interest" description="Disordered" evidence="1">
    <location>
        <begin position="1"/>
        <end position="30"/>
    </location>
</feature>
<comment type="caution">
    <text evidence="2">The sequence shown here is derived from an EMBL/GenBank/DDBJ whole genome shotgun (WGS) entry which is preliminary data.</text>
</comment>
<dbReference type="CDD" id="cd06503">
    <property type="entry name" value="ATP-synt_Fo_b"/>
    <property type="match status" value="1"/>
</dbReference>
<accession>A0ABN9VB56</accession>
<dbReference type="Proteomes" id="UP001189429">
    <property type="component" value="Unassembled WGS sequence"/>
</dbReference>
<feature type="compositionally biased region" description="Basic and acidic residues" evidence="1">
    <location>
        <begin position="110"/>
        <end position="135"/>
    </location>
</feature>
<keyword evidence="3" id="KW-1185">Reference proteome</keyword>
<dbReference type="EMBL" id="CAUYUJ010016926">
    <property type="protein sequence ID" value="CAK0870109.1"/>
    <property type="molecule type" value="Genomic_DNA"/>
</dbReference>
<reference evidence="2" key="1">
    <citation type="submission" date="2023-10" db="EMBL/GenBank/DDBJ databases">
        <authorList>
            <person name="Chen Y."/>
            <person name="Shah S."/>
            <person name="Dougan E. K."/>
            <person name="Thang M."/>
            <person name="Chan C."/>
        </authorList>
    </citation>
    <scope>NUCLEOTIDE SEQUENCE [LARGE SCALE GENOMIC DNA]</scope>
</reference>
<protein>
    <recommendedName>
        <fullName evidence="4">Hexosyltransferase</fullName>
    </recommendedName>
</protein>
<evidence type="ECO:0008006" key="4">
    <source>
        <dbReference type="Google" id="ProtNLM"/>
    </source>
</evidence>
<evidence type="ECO:0000256" key="1">
    <source>
        <dbReference type="SAM" id="MobiDB-lite"/>
    </source>
</evidence>
<evidence type="ECO:0000313" key="3">
    <source>
        <dbReference type="Proteomes" id="UP001189429"/>
    </source>
</evidence>
<proteinExistence type="predicted"/>